<dbReference type="InterPro" id="IPR036286">
    <property type="entry name" value="LexA/Signal_pep-like_sf"/>
</dbReference>
<accession>A0A1T3P7P4</accession>
<dbReference type="OrthoDB" id="9815782at2"/>
<reference evidence="9 10" key="1">
    <citation type="submission" date="2017-03" db="EMBL/GenBank/DDBJ databases">
        <title>Draft genome sequence of Streptomyces scabrisporus NF3, endophyte isolated from Amphipterygium adstringens.</title>
        <authorList>
            <person name="Vazquez M."/>
            <person name="Ceapa C.D."/>
            <person name="Rodriguez Luna D."/>
            <person name="Sanchez Esquivel S."/>
        </authorList>
    </citation>
    <scope>NUCLEOTIDE SEQUENCE [LARGE SCALE GENOMIC DNA]</scope>
    <source>
        <strain evidence="9 10">NF3</strain>
    </source>
</reference>
<evidence type="ECO:0000313" key="10">
    <source>
        <dbReference type="Proteomes" id="UP000190037"/>
    </source>
</evidence>
<dbReference type="EC" id="3.4.21.89" evidence="4 7"/>
<evidence type="ECO:0000256" key="2">
    <source>
        <dbReference type="ARBA" id="ARBA00004401"/>
    </source>
</evidence>
<keyword evidence="5 7" id="KW-0378">Hydrolase</keyword>
<protein>
    <recommendedName>
        <fullName evidence="4 7">Signal peptidase I</fullName>
        <ecNumber evidence="4 7">3.4.21.89</ecNumber>
    </recommendedName>
</protein>
<dbReference type="AlphaFoldDB" id="A0A1T3P7P4"/>
<feature type="domain" description="Peptidase S26" evidence="8">
    <location>
        <begin position="2"/>
        <end position="182"/>
    </location>
</feature>
<comment type="caution">
    <text evidence="9">The sequence shown here is derived from an EMBL/GenBank/DDBJ whole genome shotgun (WGS) entry which is preliminary data.</text>
</comment>
<dbReference type="STRING" id="159449.B4N89_08175"/>
<evidence type="ECO:0000256" key="7">
    <source>
        <dbReference type="RuleBase" id="RU362042"/>
    </source>
</evidence>
<dbReference type="Pfam" id="PF10502">
    <property type="entry name" value="Peptidase_S26"/>
    <property type="match status" value="1"/>
</dbReference>
<evidence type="ECO:0000259" key="8">
    <source>
        <dbReference type="Pfam" id="PF10502"/>
    </source>
</evidence>
<feature type="active site" evidence="6">
    <location>
        <position position="91"/>
    </location>
</feature>
<gene>
    <name evidence="9" type="ORF">B4N89_08175</name>
</gene>
<name>A0A1T3P7P4_9ACTN</name>
<proteinExistence type="inferred from homology"/>
<keyword evidence="7" id="KW-0645">Protease</keyword>
<dbReference type="InterPro" id="IPR019758">
    <property type="entry name" value="Pept_S26A_signal_pept_1_CS"/>
</dbReference>
<dbReference type="PANTHER" id="PTHR43390:SF1">
    <property type="entry name" value="CHLOROPLAST PROCESSING PEPTIDASE"/>
    <property type="match status" value="1"/>
</dbReference>
<dbReference type="GO" id="GO:0009003">
    <property type="term" value="F:signal peptidase activity"/>
    <property type="evidence" value="ECO:0007669"/>
    <property type="project" value="UniProtKB-EC"/>
</dbReference>
<dbReference type="Gene3D" id="2.10.109.10">
    <property type="entry name" value="Umud Fragment, subunit A"/>
    <property type="match status" value="1"/>
</dbReference>
<comment type="subcellular location">
    <subcellularLocation>
        <location evidence="2">Cell membrane</location>
        <topology evidence="2">Single-pass type II membrane protein</topology>
    </subcellularLocation>
    <subcellularLocation>
        <location evidence="7">Membrane</location>
        <topology evidence="7">Single-pass type II membrane protein</topology>
    </subcellularLocation>
</comment>
<dbReference type="GO" id="GO:0005886">
    <property type="term" value="C:plasma membrane"/>
    <property type="evidence" value="ECO:0007669"/>
    <property type="project" value="UniProtKB-SubCell"/>
</dbReference>
<dbReference type="eggNOG" id="COG0681">
    <property type="taxonomic scope" value="Bacteria"/>
</dbReference>
<dbReference type="PRINTS" id="PR00727">
    <property type="entry name" value="LEADERPTASE"/>
</dbReference>
<comment type="similarity">
    <text evidence="3 7">Belongs to the peptidase S26 family.</text>
</comment>
<dbReference type="PROSITE" id="PS00761">
    <property type="entry name" value="SPASE_I_3"/>
    <property type="match status" value="1"/>
</dbReference>
<comment type="catalytic activity">
    <reaction evidence="1 7">
        <text>Cleavage of hydrophobic, N-terminal signal or leader sequences from secreted and periplasmic proteins.</text>
        <dbReference type="EC" id="3.4.21.89"/>
    </reaction>
</comment>
<evidence type="ECO:0000256" key="6">
    <source>
        <dbReference type="PIRSR" id="PIRSR600223-1"/>
    </source>
</evidence>
<dbReference type="Proteomes" id="UP000190037">
    <property type="component" value="Unassembled WGS sequence"/>
</dbReference>
<evidence type="ECO:0000256" key="5">
    <source>
        <dbReference type="ARBA" id="ARBA00022801"/>
    </source>
</evidence>
<dbReference type="GO" id="GO:0004252">
    <property type="term" value="F:serine-type endopeptidase activity"/>
    <property type="evidence" value="ECO:0007669"/>
    <property type="project" value="InterPro"/>
</dbReference>
<dbReference type="NCBIfam" id="TIGR02227">
    <property type="entry name" value="sigpep_I_bact"/>
    <property type="match status" value="1"/>
</dbReference>
<dbReference type="InterPro" id="IPR019533">
    <property type="entry name" value="Peptidase_S26"/>
</dbReference>
<dbReference type="SUPFAM" id="SSF51306">
    <property type="entry name" value="LexA/Signal peptidase"/>
    <property type="match status" value="1"/>
</dbReference>
<sequence length="205" mass="22329">MVVVLVVNSWVAQPFVIPSGSMENTLEVGDRVLVNKLAYKYGDIHRGDMIVFDGRGSFTPESGSPDPVTGALRKLGGVFGFTNPDDNDFVKRVIGIGGDVVKCCDTQGRVTVNGVPLDEGDYLHPGDKPSDFPFEAAVPKGKLWVMGDHRSNSADSRDHLGDPGGGMVPESRVIGRAQWIIWPFGRIRGADRPKTFDRSDFDRRG</sequence>
<evidence type="ECO:0000256" key="1">
    <source>
        <dbReference type="ARBA" id="ARBA00000677"/>
    </source>
</evidence>
<keyword evidence="10" id="KW-1185">Reference proteome</keyword>
<dbReference type="InterPro" id="IPR000223">
    <property type="entry name" value="Pept_S26A_signal_pept_1"/>
</dbReference>
<dbReference type="CDD" id="cd06530">
    <property type="entry name" value="S26_SPase_I"/>
    <property type="match status" value="1"/>
</dbReference>
<dbReference type="PANTHER" id="PTHR43390">
    <property type="entry name" value="SIGNAL PEPTIDASE I"/>
    <property type="match status" value="1"/>
</dbReference>
<evidence type="ECO:0000256" key="3">
    <source>
        <dbReference type="ARBA" id="ARBA00009370"/>
    </source>
</evidence>
<feature type="active site" evidence="6">
    <location>
        <position position="21"/>
    </location>
</feature>
<evidence type="ECO:0000313" key="9">
    <source>
        <dbReference type="EMBL" id="OPC84890.1"/>
    </source>
</evidence>
<dbReference type="GO" id="GO:0006465">
    <property type="term" value="P:signal peptide processing"/>
    <property type="evidence" value="ECO:0007669"/>
    <property type="project" value="InterPro"/>
</dbReference>
<evidence type="ECO:0000256" key="4">
    <source>
        <dbReference type="ARBA" id="ARBA00013208"/>
    </source>
</evidence>
<dbReference type="EMBL" id="MWQN01000001">
    <property type="protein sequence ID" value="OPC84890.1"/>
    <property type="molecule type" value="Genomic_DNA"/>
</dbReference>
<organism evidence="9 10">
    <name type="scientific">Embleya scabrispora</name>
    <dbReference type="NCBI Taxonomy" id="159449"/>
    <lineage>
        <taxon>Bacteria</taxon>
        <taxon>Bacillati</taxon>
        <taxon>Actinomycetota</taxon>
        <taxon>Actinomycetes</taxon>
        <taxon>Kitasatosporales</taxon>
        <taxon>Streptomycetaceae</taxon>
        <taxon>Embleya</taxon>
    </lineage>
</organism>